<dbReference type="OMA" id="RWYAIAK"/>
<accession>C5FNJ3</accession>
<dbReference type="eggNOG" id="ENOG502SQ71">
    <property type="taxonomic scope" value="Eukaryota"/>
</dbReference>
<feature type="region of interest" description="Disordered" evidence="1">
    <location>
        <begin position="319"/>
        <end position="350"/>
    </location>
</feature>
<feature type="compositionally biased region" description="Polar residues" evidence="1">
    <location>
        <begin position="341"/>
        <end position="350"/>
    </location>
</feature>
<dbReference type="OrthoDB" id="3637487at2759"/>
<dbReference type="AlphaFoldDB" id="C5FNJ3"/>
<keyword evidence="3" id="KW-1185">Reference proteome</keyword>
<dbReference type="STRING" id="554155.C5FNJ3"/>
<organism evidence="2 3">
    <name type="scientific">Arthroderma otae (strain ATCC MYA-4605 / CBS 113480)</name>
    <name type="common">Microsporum canis</name>
    <dbReference type="NCBI Taxonomy" id="554155"/>
    <lineage>
        <taxon>Eukaryota</taxon>
        <taxon>Fungi</taxon>
        <taxon>Dikarya</taxon>
        <taxon>Ascomycota</taxon>
        <taxon>Pezizomycotina</taxon>
        <taxon>Eurotiomycetes</taxon>
        <taxon>Eurotiomycetidae</taxon>
        <taxon>Onygenales</taxon>
        <taxon>Arthrodermataceae</taxon>
        <taxon>Microsporum</taxon>
    </lineage>
</organism>
<gene>
    <name evidence="2" type="ORF">MCYG_04426</name>
</gene>
<evidence type="ECO:0000313" key="3">
    <source>
        <dbReference type="Proteomes" id="UP000002035"/>
    </source>
</evidence>
<proteinExistence type="predicted"/>
<feature type="compositionally biased region" description="Acidic residues" evidence="1">
    <location>
        <begin position="324"/>
        <end position="340"/>
    </location>
</feature>
<dbReference type="RefSeq" id="XP_002846689.1">
    <property type="nucleotide sequence ID" value="XM_002846643.1"/>
</dbReference>
<dbReference type="HOGENOM" id="CLU_045152_0_0_1"/>
<evidence type="ECO:0008006" key="4">
    <source>
        <dbReference type="Google" id="ProtNLM"/>
    </source>
</evidence>
<dbReference type="EMBL" id="DS995704">
    <property type="protein sequence ID" value="EEQ31607.1"/>
    <property type="molecule type" value="Genomic_DNA"/>
</dbReference>
<dbReference type="VEuPathDB" id="FungiDB:MCYG_04426"/>
<dbReference type="Proteomes" id="UP000002035">
    <property type="component" value="Unassembled WGS sequence"/>
</dbReference>
<name>C5FNJ3_ARTOC</name>
<evidence type="ECO:0000256" key="1">
    <source>
        <dbReference type="SAM" id="MobiDB-lite"/>
    </source>
</evidence>
<sequence>MSLLDLPSEILLWVLECLGASFFRDDIGRLTVCKRWYGVAHHIFYADIELQAGTLSKLFAHPSLPTRAHLFKHSLKILTVELRGFMDWNRVCIQDLDDGNIQPYIDSWTSSINNNLSKLAAYIHEGKVLRTLRFTAWSEFTPIFPTLPRRDYLYFDTIFNFLSLDSLTVLELDTCGSHFIHYGVSQSQSGRQRHICQHIAALLPQLHCLRLRLREICPLALQPQGEDTPYLKSVIVNLSLSNEPSDITSASYSRRCGSSERPGFLQLRSDMEDQATRLAGHMSYPVIVRVLFHPHNGCSSLGWKQQYLDVLTGKRAMLEPSIPWDEDGETEPEDSGEESDTYGTSPGSDS</sequence>
<evidence type="ECO:0000313" key="2">
    <source>
        <dbReference type="EMBL" id="EEQ31607.1"/>
    </source>
</evidence>
<reference evidence="3" key="1">
    <citation type="journal article" date="2012" name="MBio">
        <title>Comparative genome analysis of Trichophyton rubrum and related dermatophytes reveals candidate genes involved in infection.</title>
        <authorList>
            <person name="Martinez D.A."/>
            <person name="Oliver B.G."/>
            <person name="Graeser Y."/>
            <person name="Goldberg J.M."/>
            <person name="Li W."/>
            <person name="Martinez-Rossi N.M."/>
            <person name="Monod M."/>
            <person name="Shelest E."/>
            <person name="Barton R.C."/>
            <person name="Birch E."/>
            <person name="Brakhage A.A."/>
            <person name="Chen Z."/>
            <person name="Gurr S.J."/>
            <person name="Heiman D."/>
            <person name="Heitman J."/>
            <person name="Kosti I."/>
            <person name="Rossi A."/>
            <person name="Saif S."/>
            <person name="Samalova M."/>
            <person name="Saunders C.W."/>
            <person name="Shea T."/>
            <person name="Summerbell R.C."/>
            <person name="Xu J."/>
            <person name="Young S."/>
            <person name="Zeng Q."/>
            <person name="Birren B.W."/>
            <person name="Cuomo C.A."/>
            <person name="White T.C."/>
        </authorList>
    </citation>
    <scope>NUCLEOTIDE SEQUENCE [LARGE SCALE GENOMIC DNA]</scope>
    <source>
        <strain evidence="3">ATCC MYA-4605 / CBS 113480</strain>
    </source>
</reference>
<dbReference type="GeneID" id="9229800"/>
<protein>
    <recommendedName>
        <fullName evidence="4">F-box domain-containing protein</fullName>
    </recommendedName>
</protein>